<feature type="transmembrane region" description="Helical" evidence="1">
    <location>
        <begin position="59"/>
        <end position="78"/>
    </location>
</feature>
<comment type="caution">
    <text evidence="2">The sequence shown here is derived from an EMBL/GenBank/DDBJ whole genome shotgun (WGS) entry which is preliminary data.</text>
</comment>
<organism evidence="2 3">
    <name type="scientific">Mobilitalea sibirica</name>
    <dbReference type="NCBI Taxonomy" id="1462919"/>
    <lineage>
        <taxon>Bacteria</taxon>
        <taxon>Bacillati</taxon>
        <taxon>Bacillota</taxon>
        <taxon>Clostridia</taxon>
        <taxon>Lachnospirales</taxon>
        <taxon>Lachnospiraceae</taxon>
        <taxon>Mobilitalea</taxon>
    </lineage>
</organism>
<gene>
    <name evidence="2" type="ORF">I5677_15065</name>
</gene>
<dbReference type="AlphaFoldDB" id="A0A8J7H0X3"/>
<keyword evidence="1" id="KW-0472">Membrane</keyword>
<protein>
    <submittedName>
        <fullName evidence="2">Uncharacterized protein</fullName>
    </submittedName>
</protein>
<name>A0A8J7H0X3_9FIRM</name>
<keyword evidence="1" id="KW-0812">Transmembrane</keyword>
<dbReference type="EMBL" id="JAEAGR010000018">
    <property type="protein sequence ID" value="MBH1942219.1"/>
    <property type="molecule type" value="Genomic_DNA"/>
</dbReference>
<dbReference type="Proteomes" id="UP000623269">
    <property type="component" value="Unassembled WGS sequence"/>
</dbReference>
<evidence type="ECO:0000313" key="2">
    <source>
        <dbReference type="EMBL" id="MBH1942219.1"/>
    </source>
</evidence>
<sequence>MFRKNHNKIKLAVIVMLFLITLMLNYIPQNNIFARSAHLENNIGEYEQRSKQQSCELSSSLWISFGLGASVCLLRVGWKSNENHS</sequence>
<accession>A0A8J7H0X3</accession>
<keyword evidence="1" id="KW-1133">Transmembrane helix</keyword>
<dbReference type="RefSeq" id="WP_197662470.1">
    <property type="nucleotide sequence ID" value="NZ_JAEAGR010000018.1"/>
</dbReference>
<reference evidence="2" key="1">
    <citation type="submission" date="2020-12" db="EMBL/GenBank/DDBJ databases">
        <title>M. sibirica DSM 26468T genome.</title>
        <authorList>
            <person name="Thieme N."/>
            <person name="Rettenmaier R."/>
            <person name="Zverlov V."/>
            <person name="Liebl W."/>
        </authorList>
    </citation>
    <scope>NUCLEOTIDE SEQUENCE</scope>
    <source>
        <strain evidence="2">DSM 26468</strain>
    </source>
</reference>
<keyword evidence="3" id="KW-1185">Reference proteome</keyword>
<proteinExistence type="predicted"/>
<evidence type="ECO:0000256" key="1">
    <source>
        <dbReference type="SAM" id="Phobius"/>
    </source>
</evidence>
<evidence type="ECO:0000313" key="3">
    <source>
        <dbReference type="Proteomes" id="UP000623269"/>
    </source>
</evidence>
<feature type="transmembrane region" description="Helical" evidence="1">
    <location>
        <begin position="9"/>
        <end position="27"/>
    </location>
</feature>